<dbReference type="SUPFAM" id="SSF53756">
    <property type="entry name" value="UDP-Glycosyltransferase/glycogen phosphorylase"/>
    <property type="match status" value="1"/>
</dbReference>
<dbReference type="PROSITE" id="PS00375">
    <property type="entry name" value="UDPGT"/>
    <property type="match status" value="1"/>
</dbReference>
<dbReference type="CDD" id="cd03784">
    <property type="entry name" value="GT1_Gtf-like"/>
    <property type="match status" value="1"/>
</dbReference>
<name>A0A9Q0QM82_9MAGN</name>
<dbReference type="EMBL" id="JAMYWD010000007">
    <property type="protein sequence ID" value="KAJ4965140.1"/>
    <property type="molecule type" value="Genomic_DNA"/>
</dbReference>
<proteinExistence type="inferred from homology"/>
<gene>
    <name evidence="5" type="ORF">NE237_016989</name>
</gene>
<dbReference type="AlphaFoldDB" id="A0A9Q0QM82"/>
<comment type="similarity">
    <text evidence="1 3">Belongs to the UDP-glycosyltransferase family.</text>
</comment>
<dbReference type="Gene3D" id="3.40.50.2000">
    <property type="entry name" value="Glycogen Phosphorylase B"/>
    <property type="match status" value="2"/>
</dbReference>
<evidence type="ECO:0000256" key="3">
    <source>
        <dbReference type="RuleBase" id="RU003718"/>
    </source>
</evidence>
<dbReference type="Pfam" id="PF00201">
    <property type="entry name" value="UDPGT"/>
    <property type="match status" value="1"/>
</dbReference>
<evidence type="ECO:0000256" key="2">
    <source>
        <dbReference type="ARBA" id="ARBA00022679"/>
    </source>
</evidence>
<keyword evidence="6" id="KW-1185">Reference proteome</keyword>
<dbReference type="InterPro" id="IPR050481">
    <property type="entry name" value="UDP-glycosyltransf_plant"/>
</dbReference>
<sequence length="488" mass="53918">MEGTIVLYPLMSIGHLVSMVELAKLIFRQYHQRLSVTILITSGPVVSPNATAYLSRVSETIPFITFHHLPSVTIASSIEPSFNRSRAAILSELVRLNNPNLLHTLHTMSKTSTIRALVMDIFCAPAASIVSSDLGIPTYCYNPAGTIFLSFLLYLPTIHHQTTKSFKDLAMTHLDFPGLPPILATHMPASALNREEQGYHWILEISSSLRKSKGIIVNTFESLESRAIKAITDGLCIPDAPTPPVYCIGPLISSPINHTVEGESVNQIHQCLSWLDAQPNQSVVFLCFGSGGVFSTAQVREIAVGLEKSGQRFLWVLRKPLSEDNNKHFSVEQGDPDLDVLLPEGFLDRTQDRGLVVKVWAPQVEVLSRESVSGFVTHCGWNSVLEAVCAGVPMVAWPLYAEQHMNRAVLVEEMKLAMPMEESEDGLVSAMEIEKRVRALIESEEGRVFRERSRKMKKEAMAAWSEGGSALLAFTKLVDSWISPCQLG</sequence>
<dbReference type="FunFam" id="3.40.50.2000:FF:000095">
    <property type="entry name" value="Glycosyltransferase"/>
    <property type="match status" value="1"/>
</dbReference>
<reference evidence="5" key="1">
    <citation type="journal article" date="2023" name="Plant J.">
        <title>The genome of the king protea, Protea cynaroides.</title>
        <authorList>
            <person name="Chang J."/>
            <person name="Duong T.A."/>
            <person name="Schoeman C."/>
            <person name="Ma X."/>
            <person name="Roodt D."/>
            <person name="Barker N."/>
            <person name="Li Z."/>
            <person name="Van de Peer Y."/>
            <person name="Mizrachi E."/>
        </authorList>
    </citation>
    <scope>NUCLEOTIDE SEQUENCE</scope>
    <source>
        <tissue evidence="5">Young leaves</tissue>
    </source>
</reference>
<dbReference type="InterPro" id="IPR035595">
    <property type="entry name" value="UDP_glycos_trans_CS"/>
</dbReference>
<evidence type="ECO:0000313" key="5">
    <source>
        <dbReference type="EMBL" id="KAJ4965140.1"/>
    </source>
</evidence>
<dbReference type="PANTHER" id="PTHR48048">
    <property type="entry name" value="GLYCOSYLTRANSFERASE"/>
    <property type="match status" value="1"/>
</dbReference>
<dbReference type="EC" id="2.4.1.-" evidence="4"/>
<dbReference type="OrthoDB" id="5835829at2759"/>
<comment type="caution">
    <text evidence="5">The sequence shown here is derived from an EMBL/GenBank/DDBJ whole genome shotgun (WGS) entry which is preliminary data.</text>
</comment>
<dbReference type="InterPro" id="IPR002213">
    <property type="entry name" value="UDP_glucos_trans"/>
</dbReference>
<dbReference type="Proteomes" id="UP001141806">
    <property type="component" value="Unassembled WGS sequence"/>
</dbReference>
<evidence type="ECO:0000256" key="4">
    <source>
        <dbReference type="RuleBase" id="RU362057"/>
    </source>
</evidence>
<accession>A0A9Q0QM82</accession>
<dbReference type="GO" id="GO:0035251">
    <property type="term" value="F:UDP-glucosyltransferase activity"/>
    <property type="evidence" value="ECO:0007669"/>
    <property type="project" value="InterPro"/>
</dbReference>
<dbReference type="FunFam" id="3.40.50.2000:FF:000020">
    <property type="entry name" value="Glycosyltransferase"/>
    <property type="match status" value="1"/>
</dbReference>
<evidence type="ECO:0000313" key="6">
    <source>
        <dbReference type="Proteomes" id="UP001141806"/>
    </source>
</evidence>
<organism evidence="5 6">
    <name type="scientific">Protea cynaroides</name>
    <dbReference type="NCBI Taxonomy" id="273540"/>
    <lineage>
        <taxon>Eukaryota</taxon>
        <taxon>Viridiplantae</taxon>
        <taxon>Streptophyta</taxon>
        <taxon>Embryophyta</taxon>
        <taxon>Tracheophyta</taxon>
        <taxon>Spermatophyta</taxon>
        <taxon>Magnoliopsida</taxon>
        <taxon>Proteales</taxon>
        <taxon>Proteaceae</taxon>
        <taxon>Protea</taxon>
    </lineage>
</organism>
<keyword evidence="3" id="KW-0328">Glycosyltransferase</keyword>
<keyword evidence="2 3" id="KW-0808">Transferase</keyword>
<protein>
    <recommendedName>
        <fullName evidence="4">Glycosyltransferase</fullName>
        <ecNumber evidence="4">2.4.1.-</ecNumber>
    </recommendedName>
</protein>
<evidence type="ECO:0000256" key="1">
    <source>
        <dbReference type="ARBA" id="ARBA00009995"/>
    </source>
</evidence>
<dbReference type="PANTHER" id="PTHR48048:SF20">
    <property type="entry name" value="GLYCOSYLTRANSFERASE"/>
    <property type="match status" value="1"/>
</dbReference>